<dbReference type="RefSeq" id="WP_048887528.1">
    <property type="nucleotide sequence ID" value="NZ_LFEJ01000009.1"/>
</dbReference>
<dbReference type="Proteomes" id="UP000037315">
    <property type="component" value="Unassembled WGS sequence"/>
</dbReference>
<evidence type="ECO:0000256" key="1">
    <source>
        <dbReference type="SAM" id="Coils"/>
    </source>
</evidence>
<evidence type="ECO:0008006" key="4">
    <source>
        <dbReference type="Google" id="ProtNLM"/>
    </source>
</evidence>
<dbReference type="EMBL" id="LFEJ01000009">
    <property type="protein sequence ID" value="KMV35781.1"/>
    <property type="molecule type" value="Genomic_DNA"/>
</dbReference>
<name>A0A0J8VRH2_9ENTR</name>
<comment type="caution">
    <text evidence="2">The sequence shown here is derived from an EMBL/GenBank/DDBJ whole genome shotgun (WGS) entry which is preliminary data.</text>
</comment>
<dbReference type="AlphaFoldDB" id="A0A0J8VRH2"/>
<gene>
    <name evidence="2" type="ORF">ACH50_05525</name>
</gene>
<proteinExistence type="predicted"/>
<dbReference type="PATRIC" id="fig|1656095.3.peg.1798"/>
<keyword evidence="1" id="KW-0175">Coiled coil</keyword>
<feature type="coiled-coil region" evidence="1">
    <location>
        <begin position="25"/>
        <end position="52"/>
    </location>
</feature>
<dbReference type="Pfam" id="PF10139">
    <property type="entry name" value="Virul_Fac"/>
    <property type="match status" value="2"/>
</dbReference>
<keyword evidence="3" id="KW-1185">Reference proteome</keyword>
<dbReference type="PIRSF" id="PIRSF034586">
    <property type="entry name" value="Vir_effector_SfrC"/>
    <property type="match status" value="1"/>
</dbReference>
<reference evidence="2 3" key="1">
    <citation type="submission" date="2015-06" db="EMBL/GenBank/DDBJ databases">
        <title>Genome sequencing of Cronobacter sp. strain DJ34 isolated from petroleum contaminated sludge of Duliajan Oil Fields, Assam, India.</title>
        <authorList>
            <person name="Pal S."/>
            <person name="Banerjee T.D."/>
            <person name="Roy A."/>
            <person name="Sar P."/>
            <person name="Kazy S.K."/>
        </authorList>
    </citation>
    <scope>NUCLEOTIDE SEQUENCE [LARGE SCALE GENOMIC DNA]</scope>
    <source>
        <strain evidence="2 3">DJ34</strain>
    </source>
</reference>
<dbReference type="InterPro" id="IPR017030">
    <property type="entry name" value="Vir_effector_SfrC"/>
</dbReference>
<protein>
    <recommendedName>
        <fullName evidence="4">Virulence factor</fullName>
    </recommendedName>
</protein>
<organism evidence="2 3">
    <name type="scientific">Franconibacter pulveris</name>
    <dbReference type="NCBI Taxonomy" id="435910"/>
    <lineage>
        <taxon>Bacteria</taxon>
        <taxon>Pseudomonadati</taxon>
        <taxon>Pseudomonadota</taxon>
        <taxon>Gammaproteobacteria</taxon>
        <taxon>Enterobacterales</taxon>
        <taxon>Enterobacteriaceae</taxon>
        <taxon>Franconibacter</taxon>
    </lineage>
</organism>
<evidence type="ECO:0000313" key="2">
    <source>
        <dbReference type="EMBL" id="KMV35781.1"/>
    </source>
</evidence>
<accession>A0A0J8VRH2</accession>
<sequence>MSRQNLTSRTLSALTDWVERTREHAPLLDDEADALLARLQQLESKASAISNLSDAPRTLGLYGYCGAGKTFLLSTLASSQPERLNVAPGGKHLDYLTHINPGNSATAMAVRFTRDEGDLPDRFALRLRLLSESELVQIFIAHYYANGAVRTLTDAQIQQRLAPLRALCQPQAHPVVHADDVAALADFWRETTPKRQQSLTEASWHQLATLLPALTLNERVRVYALLWGENQELTQQWLALAQALELLGNAPEVAAPLSLLVDAFSLPAEGFLLPGGAADERVQVCPLETNGQQPALSVPVATLALLTRELVLPLVDATQPHDTDLLDIPGAQPDHSLASCKTRWLLTCYRQRQQPDVLLVCNAAPERAAIIPAARALRRWVDDTQPQTQTQPNLVWAITPFDARFQGGQHLDEGVQRLLGKPGARWGALQALDARNVQRLVEWLGAALDDENRQARHAALETALTASAQALFQRYLGTESSEEARSRAEQEVRALQRQASRHGDVLEALLPAGRVQSADDDTPPGIIETTQAIFSESIDLFGDETASAPAPERQMSKSEQNPHRRWVNHVRHWAQQPDNAAALGLEPTTLRWLGETLAVASYRLKLDAQLDALANDEAQRHAALANFISWLGYAETPLAQRPASRINKGAAIFAPVASSRQRLTRLADQPVHAATRYVYDWLVALYTLACDNVGYRHPLDVNDRDRQALADLFAK</sequence>
<dbReference type="OrthoDB" id="1060501at2"/>
<dbReference type="STRING" id="1121863.GCA_000621185_01288"/>
<evidence type="ECO:0000313" key="3">
    <source>
        <dbReference type="Proteomes" id="UP000037315"/>
    </source>
</evidence>